<evidence type="ECO:0000313" key="3">
    <source>
        <dbReference type="Proteomes" id="UP000033497"/>
    </source>
</evidence>
<dbReference type="EMBL" id="JSVU01000001">
    <property type="protein sequence ID" value="KJJ39823.1"/>
    <property type="molecule type" value="Genomic_DNA"/>
</dbReference>
<reference evidence="2 3" key="1">
    <citation type="submission" date="2014-10" db="EMBL/GenBank/DDBJ databases">
        <title>Genome sequencing of Vitellibacter vladivostokensis KMM 3516.</title>
        <authorList>
            <person name="Thevarajoo S."/>
            <person name="Selvaratnam C."/>
            <person name="Goh K.M."/>
            <person name="Chong C.S."/>
        </authorList>
    </citation>
    <scope>NUCLEOTIDE SEQUENCE [LARGE SCALE GENOMIC DNA]</scope>
    <source>
        <strain evidence="2 3">KMM 3516</strain>
    </source>
</reference>
<comment type="caution">
    <text evidence="2">The sequence shown here is derived from an EMBL/GenBank/DDBJ whole genome shotgun (WGS) entry which is preliminary data.</text>
</comment>
<accession>A0ABR5DM29</accession>
<protein>
    <recommendedName>
        <fullName evidence="4">Lipoprotein</fullName>
    </recommendedName>
</protein>
<name>A0ABR5DM29_9FLAO</name>
<gene>
    <name evidence="2" type="ORF">MB09_01225</name>
</gene>
<dbReference type="Proteomes" id="UP000033497">
    <property type="component" value="Unassembled WGS sequence"/>
</dbReference>
<keyword evidence="3" id="KW-1185">Reference proteome</keyword>
<feature type="chain" id="PRO_5046854526" description="Lipoprotein" evidence="1">
    <location>
        <begin position="22"/>
        <end position="60"/>
    </location>
</feature>
<keyword evidence="1" id="KW-0732">Signal</keyword>
<feature type="signal peptide" evidence="1">
    <location>
        <begin position="1"/>
        <end position="21"/>
    </location>
</feature>
<sequence>MKQVLYIVCFLVFTFLFSSCASTNAAKNDGEVAGYNLKSKKEQMHNKILYNKNKSLLAIP</sequence>
<evidence type="ECO:0000313" key="2">
    <source>
        <dbReference type="EMBL" id="KJJ39823.1"/>
    </source>
</evidence>
<dbReference type="RefSeq" id="WP_045079033.1">
    <property type="nucleotide sequence ID" value="NZ_JSVU01000001.1"/>
</dbReference>
<dbReference type="PROSITE" id="PS51257">
    <property type="entry name" value="PROKAR_LIPOPROTEIN"/>
    <property type="match status" value="1"/>
</dbReference>
<organism evidence="2 3">
    <name type="scientific">Aequorivita vladivostokensis</name>
    <dbReference type="NCBI Taxonomy" id="171194"/>
    <lineage>
        <taxon>Bacteria</taxon>
        <taxon>Pseudomonadati</taxon>
        <taxon>Bacteroidota</taxon>
        <taxon>Flavobacteriia</taxon>
        <taxon>Flavobacteriales</taxon>
        <taxon>Flavobacteriaceae</taxon>
        <taxon>Aequorivita</taxon>
    </lineage>
</organism>
<proteinExistence type="predicted"/>
<evidence type="ECO:0008006" key="4">
    <source>
        <dbReference type="Google" id="ProtNLM"/>
    </source>
</evidence>
<evidence type="ECO:0000256" key="1">
    <source>
        <dbReference type="SAM" id="SignalP"/>
    </source>
</evidence>